<reference evidence="2" key="1">
    <citation type="submission" date="2016-06" db="EMBL/GenBank/DDBJ databases">
        <title>Parallel loss of symbiosis genes in relatives of nitrogen-fixing non-legume Parasponia.</title>
        <authorList>
            <person name="Van Velzen R."/>
            <person name="Holmer R."/>
            <person name="Bu F."/>
            <person name="Rutten L."/>
            <person name="Van Zeijl A."/>
            <person name="Liu W."/>
            <person name="Santuari L."/>
            <person name="Cao Q."/>
            <person name="Sharma T."/>
            <person name="Shen D."/>
            <person name="Roswanjaya Y."/>
            <person name="Wardhani T."/>
            <person name="Kalhor M.S."/>
            <person name="Jansen J."/>
            <person name="Van den Hoogen J."/>
            <person name="Gungor B."/>
            <person name="Hartog M."/>
            <person name="Hontelez J."/>
            <person name="Verver J."/>
            <person name="Yang W.-C."/>
            <person name="Schijlen E."/>
            <person name="Repin R."/>
            <person name="Schilthuizen M."/>
            <person name="Schranz E."/>
            <person name="Heidstra R."/>
            <person name="Miyata K."/>
            <person name="Fedorova E."/>
            <person name="Kohlen W."/>
            <person name="Bisseling T."/>
            <person name="Smit S."/>
            <person name="Geurts R."/>
        </authorList>
    </citation>
    <scope>NUCLEOTIDE SEQUENCE [LARGE SCALE GENOMIC DNA]</scope>
    <source>
        <strain evidence="2">cv. WU1-14</strain>
    </source>
</reference>
<accession>A0A2P5DYE3</accession>
<keyword evidence="2" id="KW-1185">Reference proteome</keyword>
<sequence length="95" mass="10817">SPPKPHLCHCSPEAPLATIPPDVLPRILVQPLTKPCLVPPSHLAREKAARIYRHRTVFHPPFRRLMSDHHTTTTVRLVSTPAFIFDHSRPPARVW</sequence>
<feature type="non-terminal residue" evidence="1">
    <location>
        <position position="1"/>
    </location>
</feature>
<organism evidence="1 2">
    <name type="scientific">Parasponia andersonii</name>
    <name type="common">Sponia andersonii</name>
    <dbReference type="NCBI Taxonomy" id="3476"/>
    <lineage>
        <taxon>Eukaryota</taxon>
        <taxon>Viridiplantae</taxon>
        <taxon>Streptophyta</taxon>
        <taxon>Embryophyta</taxon>
        <taxon>Tracheophyta</taxon>
        <taxon>Spermatophyta</taxon>
        <taxon>Magnoliopsida</taxon>
        <taxon>eudicotyledons</taxon>
        <taxon>Gunneridae</taxon>
        <taxon>Pentapetalae</taxon>
        <taxon>rosids</taxon>
        <taxon>fabids</taxon>
        <taxon>Rosales</taxon>
        <taxon>Cannabaceae</taxon>
        <taxon>Parasponia</taxon>
    </lineage>
</organism>
<dbReference type="Proteomes" id="UP000237105">
    <property type="component" value="Unassembled WGS sequence"/>
</dbReference>
<dbReference type="EMBL" id="JXTB01000009">
    <property type="protein sequence ID" value="PON78312.1"/>
    <property type="molecule type" value="Genomic_DNA"/>
</dbReference>
<proteinExistence type="predicted"/>
<name>A0A2P5DYE3_PARAD</name>
<evidence type="ECO:0000313" key="2">
    <source>
        <dbReference type="Proteomes" id="UP000237105"/>
    </source>
</evidence>
<evidence type="ECO:0000313" key="1">
    <source>
        <dbReference type="EMBL" id="PON78312.1"/>
    </source>
</evidence>
<gene>
    <name evidence="1" type="ORF">PanWU01x14_019500</name>
</gene>
<protein>
    <submittedName>
        <fullName evidence="1">Uncharacterized protein</fullName>
    </submittedName>
</protein>
<comment type="caution">
    <text evidence="1">The sequence shown here is derived from an EMBL/GenBank/DDBJ whole genome shotgun (WGS) entry which is preliminary data.</text>
</comment>
<dbReference type="AlphaFoldDB" id="A0A2P5DYE3"/>